<comment type="catalytic activity">
    <reaction evidence="8">
        <text>L-seryl-[protein] + ATP = 3-O-(5'-adenylyl)-L-seryl-[protein] + diphosphate</text>
        <dbReference type="Rhea" id="RHEA:58120"/>
        <dbReference type="Rhea" id="RHEA-COMP:9863"/>
        <dbReference type="Rhea" id="RHEA-COMP:15073"/>
        <dbReference type="ChEBI" id="CHEBI:29999"/>
        <dbReference type="ChEBI" id="CHEBI:30616"/>
        <dbReference type="ChEBI" id="CHEBI:33019"/>
        <dbReference type="ChEBI" id="CHEBI:142516"/>
        <dbReference type="EC" id="2.7.7.108"/>
    </reaction>
</comment>
<evidence type="ECO:0000256" key="8">
    <source>
        <dbReference type="HAMAP-Rule" id="MF_00692"/>
    </source>
</evidence>
<evidence type="ECO:0000256" key="5">
    <source>
        <dbReference type="ARBA" id="ARBA00022741"/>
    </source>
</evidence>
<comment type="cofactor">
    <cofactor evidence="8">
        <name>Mg(2+)</name>
        <dbReference type="ChEBI" id="CHEBI:18420"/>
    </cofactor>
    <cofactor evidence="8">
        <name>Mn(2+)</name>
        <dbReference type="ChEBI" id="CHEBI:29035"/>
    </cofactor>
</comment>
<feature type="binding site" evidence="8">
    <location>
        <position position="266"/>
    </location>
    <ligand>
        <name>Mg(2+)</name>
        <dbReference type="ChEBI" id="CHEBI:18420"/>
    </ligand>
</feature>
<comment type="function">
    <text evidence="8">Nucleotidyltransferase involved in the post-translational modification of proteins. It can catalyze the addition of adenosine monophosphate (AMP) or uridine monophosphate (UMP) to a protein, resulting in modifications known as AMPylation and UMPylation.</text>
</comment>
<comment type="caution">
    <text evidence="9">The sequence shown here is derived from an EMBL/GenBank/DDBJ whole genome shotgun (WGS) entry which is preliminary data.</text>
</comment>
<keyword evidence="8" id="KW-0464">Manganese</keyword>
<protein>
    <recommendedName>
        <fullName evidence="8">Protein nucleotidyltransferase YdiU</fullName>
        <ecNumber evidence="8">2.7.7.-</ecNumber>
    </recommendedName>
    <alternativeName>
        <fullName evidence="8">Protein adenylyltransferase YdiU</fullName>
        <ecNumber evidence="8">2.7.7.108</ecNumber>
    </alternativeName>
    <alternativeName>
        <fullName evidence="8">Protein uridylyltransferase YdiU</fullName>
        <ecNumber evidence="8">2.7.7.-</ecNumber>
    </alternativeName>
</protein>
<feature type="binding site" evidence="8">
    <location>
        <position position="257"/>
    </location>
    <ligand>
        <name>Mg(2+)</name>
        <dbReference type="ChEBI" id="CHEBI:18420"/>
    </ligand>
</feature>
<reference evidence="9 10" key="1">
    <citation type="submission" date="2019-04" db="EMBL/GenBank/DDBJ databases">
        <authorList>
            <person name="Hwang J.C."/>
        </authorList>
    </citation>
    <scope>NUCLEOTIDE SEQUENCE [LARGE SCALE GENOMIC DNA]</scope>
    <source>
        <strain evidence="9 10">IMCC35001</strain>
    </source>
</reference>
<comment type="catalytic activity">
    <reaction evidence="8">
        <text>L-seryl-[protein] + UTP = O-(5'-uridylyl)-L-seryl-[protein] + diphosphate</text>
        <dbReference type="Rhea" id="RHEA:64604"/>
        <dbReference type="Rhea" id="RHEA-COMP:9863"/>
        <dbReference type="Rhea" id="RHEA-COMP:16635"/>
        <dbReference type="ChEBI" id="CHEBI:29999"/>
        <dbReference type="ChEBI" id="CHEBI:33019"/>
        <dbReference type="ChEBI" id="CHEBI:46398"/>
        <dbReference type="ChEBI" id="CHEBI:156051"/>
    </reaction>
</comment>
<evidence type="ECO:0000313" key="10">
    <source>
        <dbReference type="Proteomes" id="UP000305674"/>
    </source>
</evidence>
<dbReference type="HAMAP" id="MF_00692">
    <property type="entry name" value="SelO"/>
    <property type="match status" value="1"/>
</dbReference>
<dbReference type="EC" id="2.7.7.-" evidence="8"/>
<dbReference type="GO" id="GO:0000287">
    <property type="term" value="F:magnesium ion binding"/>
    <property type="evidence" value="ECO:0007669"/>
    <property type="project" value="UniProtKB-UniRule"/>
</dbReference>
<comment type="catalytic activity">
    <reaction evidence="8">
        <text>L-threonyl-[protein] + ATP = 3-O-(5'-adenylyl)-L-threonyl-[protein] + diphosphate</text>
        <dbReference type="Rhea" id="RHEA:54292"/>
        <dbReference type="Rhea" id="RHEA-COMP:11060"/>
        <dbReference type="Rhea" id="RHEA-COMP:13847"/>
        <dbReference type="ChEBI" id="CHEBI:30013"/>
        <dbReference type="ChEBI" id="CHEBI:30616"/>
        <dbReference type="ChEBI" id="CHEBI:33019"/>
        <dbReference type="ChEBI" id="CHEBI:138113"/>
        <dbReference type="EC" id="2.7.7.108"/>
    </reaction>
</comment>
<comment type="similarity">
    <text evidence="1 8">Belongs to the SELO family.</text>
</comment>
<evidence type="ECO:0000256" key="7">
    <source>
        <dbReference type="ARBA" id="ARBA00022842"/>
    </source>
</evidence>
<sequence>MGERKQSPSLSQRREGESVLKLTPGINQAVPGLAQEVRPVPLENPILLGWSEALATELGLERCDEALLRQLNGEGPFPLPATAQVYSGHQFGGYTPRLGDGRGCHLGEVAGRELFLKGSGPTPYSRGGDGRAVIRSAVREFLASEALHHLGIPTTRALAVLASDTPVFREQPERGAITVRVTPSHLRFGHFEYFRHTGQPHRVKALLEYALARYFPCCLNQPEPVTALFLEVVERTAETVADWQAAGFVHGVLNSDNMSLLGETFDYGPFAFMDRCDPGFVCNHSDHYGRYAFDQQPGIGWWNLQRLALALSDHLDGALMAPALELYRTRLTARYLWRMEARLGLPGDGGLQPRLDRIAALVTLMQESGVDYHSTLRLFARLDPEGDGGELKARLGSRAAWTTWWHGYRQALSFGDLGGWQRGRAAANPSVVLRTHLAQQVIEAAERNDTRPLRELHKALCRPYDDHPETPHLTEDPPPWASTITLSCSS</sequence>
<evidence type="ECO:0000256" key="1">
    <source>
        <dbReference type="ARBA" id="ARBA00009747"/>
    </source>
</evidence>
<accession>A0A4U1BJY2</accession>
<comment type="catalytic activity">
    <reaction evidence="8">
        <text>L-tyrosyl-[protein] + ATP = O-(5'-adenylyl)-L-tyrosyl-[protein] + diphosphate</text>
        <dbReference type="Rhea" id="RHEA:54288"/>
        <dbReference type="Rhea" id="RHEA-COMP:10136"/>
        <dbReference type="Rhea" id="RHEA-COMP:13846"/>
        <dbReference type="ChEBI" id="CHEBI:30616"/>
        <dbReference type="ChEBI" id="CHEBI:33019"/>
        <dbReference type="ChEBI" id="CHEBI:46858"/>
        <dbReference type="ChEBI" id="CHEBI:83624"/>
        <dbReference type="EC" id="2.7.7.108"/>
    </reaction>
</comment>
<organism evidence="9 10">
    <name type="scientific">Ferrimonas sediminicola</name>
    <dbReference type="NCBI Taxonomy" id="2569538"/>
    <lineage>
        <taxon>Bacteria</taxon>
        <taxon>Pseudomonadati</taxon>
        <taxon>Pseudomonadota</taxon>
        <taxon>Gammaproteobacteria</taxon>
        <taxon>Alteromonadales</taxon>
        <taxon>Ferrimonadaceae</taxon>
        <taxon>Ferrimonas</taxon>
    </lineage>
</organism>
<feature type="binding site" evidence="8">
    <location>
        <position position="130"/>
    </location>
    <ligand>
        <name>ATP</name>
        <dbReference type="ChEBI" id="CHEBI:30616"/>
    </ligand>
</feature>
<comment type="catalytic activity">
    <reaction evidence="8">
        <text>L-tyrosyl-[protein] + UTP = O-(5'-uridylyl)-L-tyrosyl-[protein] + diphosphate</text>
        <dbReference type="Rhea" id="RHEA:83887"/>
        <dbReference type="Rhea" id="RHEA-COMP:10136"/>
        <dbReference type="Rhea" id="RHEA-COMP:20238"/>
        <dbReference type="ChEBI" id="CHEBI:33019"/>
        <dbReference type="ChEBI" id="CHEBI:46398"/>
        <dbReference type="ChEBI" id="CHEBI:46858"/>
        <dbReference type="ChEBI" id="CHEBI:90602"/>
    </reaction>
</comment>
<feature type="binding site" evidence="8">
    <location>
        <position position="129"/>
    </location>
    <ligand>
        <name>ATP</name>
        <dbReference type="ChEBI" id="CHEBI:30616"/>
    </ligand>
</feature>
<keyword evidence="2 8" id="KW-0808">Transferase</keyword>
<dbReference type="Proteomes" id="UP000305674">
    <property type="component" value="Unassembled WGS sequence"/>
</dbReference>
<gene>
    <name evidence="8" type="primary">ydiU</name>
    <name evidence="8" type="synonym">selO</name>
    <name evidence="9" type="ORF">FCL40_00680</name>
</gene>
<keyword evidence="5 8" id="KW-0547">Nucleotide-binding</keyword>
<dbReference type="EMBL" id="SWCI01000001">
    <property type="protein sequence ID" value="TKB51104.1"/>
    <property type="molecule type" value="Genomic_DNA"/>
</dbReference>
<dbReference type="GO" id="GO:0030145">
    <property type="term" value="F:manganese ion binding"/>
    <property type="evidence" value="ECO:0007669"/>
    <property type="project" value="UniProtKB-UniRule"/>
</dbReference>
<keyword evidence="4 8" id="KW-0479">Metal-binding</keyword>
<dbReference type="NCBIfam" id="NF000658">
    <property type="entry name" value="PRK00029.1"/>
    <property type="match status" value="1"/>
</dbReference>
<evidence type="ECO:0000256" key="3">
    <source>
        <dbReference type="ARBA" id="ARBA00022695"/>
    </source>
</evidence>
<feature type="binding site" evidence="8">
    <location>
        <position position="180"/>
    </location>
    <ligand>
        <name>ATP</name>
        <dbReference type="ChEBI" id="CHEBI:30616"/>
    </ligand>
</feature>
<evidence type="ECO:0000256" key="4">
    <source>
        <dbReference type="ARBA" id="ARBA00022723"/>
    </source>
</evidence>
<feature type="binding site" evidence="8">
    <location>
        <position position="102"/>
    </location>
    <ligand>
        <name>ATP</name>
        <dbReference type="ChEBI" id="CHEBI:30616"/>
    </ligand>
</feature>
<dbReference type="GO" id="GO:0070733">
    <property type="term" value="F:AMPylase activity"/>
    <property type="evidence" value="ECO:0007669"/>
    <property type="project" value="UniProtKB-EC"/>
</dbReference>
<evidence type="ECO:0000256" key="2">
    <source>
        <dbReference type="ARBA" id="ARBA00022679"/>
    </source>
</evidence>
<keyword evidence="6 8" id="KW-0067">ATP-binding</keyword>
<proteinExistence type="inferred from homology"/>
<dbReference type="GO" id="GO:0005524">
    <property type="term" value="F:ATP binding"/>
    <property type="evidence" value="ECO:0007669"/>
    <property type="project" value="UniProtKB-UniRule"/>
</dbReference>
<dbReference type="Pfam" id="PF02696">
    <property type="entry name" value="SelO"/>
    <property type="match status" value="1"/>
</dbReference>
<dbReference type="EC" id="2.7.7.108" evidence="8"/>
<keyword evidence="3 8" id="KW-0548">Nucleotidyltransferase</keyword>
<name>A0A4U1BJY2_9GAMM</name>
<feature type="binding site" evidence="8">
    <location>
        <position position="187"/>
    </location>
    <ligand>
        <name>ATP</name>
        <dbReference type="ChEBI" id="CHEBI:30616"/>
    </ligand>
</feature>
<dbReference type="PANTHER" id="PTHR32057">
    <property type="entry name" value="PROTEIN ADENYLYLTRANSFERASE SELO, MITOCHONDRIAL"/>
    <property type="match status" value="1"/>
</dbReference>
<dbReference type="OrthoDB" id="9776281at2"/>
<comment type="catalytic activity">
    <reaction evidence="8">
        <text>L-histidyl-[protein] + UTP = N(tele)-(5'-uridylyl)-L-histidyl-[protein] + diphosphate</text>
        <dbReference type="Rhea" id="RHEA:83891"/>
        <dbReference type="Rhea" id="RHEA-COMP:9745"/>
        <dbReference type="Rhea" id="RHEA-COMP:20239"/>
        <dbReference type="ChEBI" id="CHEBI:29979"/>
        <dbReference type="ChEBI" id="CHEBI:33019"/>
        <dbReference type="ChEBI" id="CHEBI:46398"/>
        <dbReference type="ChEBI" id="CHEBI:233474"/>
    </reaction>
</comment>
<evidence type="ECO:0000313" key="9">
    <source>
        <dbReference type="EMBL" id="TKB51104.1"/>
    </source>
</evidence>
<keyword evidence="10" id="KW-1185">Reference proteome</keyword>
<feature type="active site" description="Proton acceptor" evidence="8">
    <location>
        <position position="256"/>
    </location>
</feature>
<feature type="binding site" evidence="8">
    <location>
        <position position="266"/>
    </location>
    <ligand>
        <name>ATP</name>
        <dbReference type="ChEBI" id="CHEBI:30616"/>
    </ligand>
</feature>
<dbReference type="AlphaFoldDB" id="A0A4U1BJY2"/>
<keyword evidence="7 8" id="KW-0460">Magnesium</keyword>
<dbReference type="InterPro" id="IPR003846">
    <property type="entry name" value="SelO"/>
</dbReference>
<feature type="binding site" evidence="8">
    <location>
        <position position="101"/>
    </location>
    <ligand>
        <name>ATP</name>
        <dbReference type="ChEBI" id="CHEBI:30616"/>
    </ligand>
</feature>
<feature type="binding site" evidence="8">
    <location>
        <position position="117"/>
    </location>
    <ligand>
        <name>ATP</name>
        <dbReference type="ChEBI" id="CHEBI:30616"/>
    </ligand>
</feature>
<feature type="binding site" evidence="8">
    <location>
        <position position="99"/>
    </location>
    <ligand>
        <name>ATP</name>
        <dbReference type="ChEBI" id="CHEBI:30616"/>
    </ligand>
</feature>
<dbReference type="PANTHER" id="PTHR32057:SF14">
    <property type="entry name" value="PROTEIN ADENYLYLTRANSFERASE SELO, MITOCHONDRIAL"/>
    <property type="match status" value="1"/>
</dbReference>
<evidence type="ECO:0000256" key="6">
    <source>
        <dbReference type="ARBA" id="ARBA00022840"/>
    </source>
</evidence>